<evidence type="ECO:0000313" key="3">
    <source>
        <dbReference type="Proteomes" id="UP001141806"/>
    </source>
</evidence>
<dbReference type="Proteomes" id="UP001141806">
    <property type="component" value="Unassembled WGS sequence"/>
</dbReference>
<reference evidence="2" key="1">
    <citation type="journal article" date="2023" name="Plant J.">
        <title>The genome of the king protea, Protea cynaroides.</title>
        <authorList>
            <person name="Chang J."/>
            <person name="Duong T.A."/>
            <person name="Schoeman C."/>
            <person name="Ma X."/>
            <person name="Roodt D."/>
            <person name="Barker N."/>
            <person name="Li Z."/>
            <person name="Van de Peer Y."/>
            <person name="Mizrachi E."/>
        </authorList>
    </citation>
    <scope>NUCLEOTIDE SEQUENCE</scope>
    <source>
        <tissue evidence="2">Young leaves</tissue>
    </source>
</reference>
<dbReference type="EMBL" id="JAMYWD010000003">
    <property type="protein sequence ID" value="KAJ4975401.1"/>
    <property type="molecule type" value="Genomic_DNA"/>
</dbReference>
<accession>A0A9Q0KRL0</accession>
<evidence type="ECO:0000313" key="2">
    <source>
        <dbReference type="EMBL" id="KAJ4975401.1"/>
    </source>
</evidence>
<keyword evidence="3" id="KW-1185">Reference proteome</keyword>
<organism evidence="2 3">
    <name type="scientific">Protea cynaroides</name>
    <dbReference type="NCBI Taxonomy" id="273540"/>
    <lineage>
        <taxon>Eukaryota</taxon>
        <taxon>Viridiplantae</taxon>
        <taxon>Streptophyta</taxon>
        <taxon>Embryophyta</taxon>
        <taxon>Tracheophyta</taxon>
        <taxon>Spermatophyta</taxon>
        <taxon>Magnoliopsida</taxon>
        <taxon>Proteales</taxon>
        <taxon>Proteaceae</taxon>
        <taxon>Protea</taxon>
    </lineage>
</organism>
<comment type="caution">
    <text evidence="2">The sequence shown here is derived from an EMBL/GenBank/DDBJ whole genome shotgun (WGS) entry which is preliminary data.</text>
</comment>
<name>A0A9Q0KRL0_9MAGN</name>
<dbReference type="AlphaFoldDB" id="A0A9Q0KRL0"/>
<feature type="compositionally biased region" description="Polar residues" evidence="1">
    <location>
        <begin position="9"/>
        <end position="21"/>
    </location>
</feature>
<evidence type="ECO:0008006" key="4">
    <source>
        <dbReference type="Google" id="ProtNLM"/>
    </source>
</evidence>
<dbReference type="OrthoDB" id="2272416at2759"/>
<evidence type="ECO:0000256" key="1">
    <source>
        <dbReference type="SAM" id="MobiDB-lite"/>
    </source>
</evidence>
<protein>
    <recommendedName>
        <fullName evidence="4">Retrotransposon gag domain-containing protein</fullName>
    </recommendedName>
</protein>
<gene>
    <name evidence="2" type="ORF">NE237_000507</name>
</gene>
<proteinExistence type="predicted"/>
<sequence>MAYQRRTHPSSTRSKDNTSVQESPPPPPPSVEESTPISAFVPAPALTLAPAPDWTLQDMMRQFIAFMGFMQQQAVGDEPSQAAEWLKNMERIFDVMECTEAQKVVFVSHVLLGETDVWWQTTKKIVEADGCTATWAEFEYVKKFDELSQFAPPVTTDESKTRQFEEGLREDIRGSVSMLQLPTYAAVLEKAMILDACSSRGSRTGDKALGKRIMDQRDFK</sequence>
<feature type="region of interest" description="Disordered" evidence="1">
    <location>
        <begin position="1"/>
        <end position="35"/>
    </location>
</feature>